<reference evidence="1 2" key="1">
    <citation type="submission" date="2016-08" db="EMBL/GenBank/DDBJ databases">
        <title>A Parts List for Fungal Cellulosomes Revealed by Comparative Genomics.</title>
        <authorList>
            <consortium name="DOE Joint Genome Institute"/>
            <person name="Haitjema C.H."/>
            <person name="Gilmore S.P."/>
            <person name="Henske J.K."/>
            <person name="Solomon K.V."/>
            <person name="De Groot R."/>
            <person name="Kuo A."/>
            <person name="Mondo S.J."/>
            <person name="Salamov A.A."/>
            <person name="Labutti K."/>
            <person name="Zhao Z."/>
            <person name="Chiniquy J."/>
            <person name="Barry K."/>
            <person name="Brewer H.M."/>
            <person name="Purvine S.O."/>
            <person name="Wright A.T."/>
            <person name="Boxma B."/>
            <person name="Van Alen T."/>
            <person name="Hackstein J.H."/>
            <person name="Baker S.E."/>
            <person name="Grigoriev I.V."/>
            <person name="O'Malley M.A."/>
        </authorList>
    </citation>
    <scope>NUCLEOTIDE SEQUENCE [LARGE SCALE GENOMIC DNA]</scope>
    <source>
        <strain evidence="1 2">G1</strain>
    </source>
</reference>
<gene>
    <name evidence="1" type="ORF">LY90DRAFT_511010</name>
</gene>
<dbReference type="Proteomes" id="UP000193920">
    <property type="component" value="Unassembled WGS sequence"/>
</dbReference>
<protein>
    <submittedName>
        <fullName evidence="1">Uncharacterized protein</fullName>
    </submittedName>
</protein>
<sequence>MNELTTIYYNLKELYYINREEKIFEVPLNNEIVNNLYNSIGSKLGLIENKEYVELKPENNILKIPDLEHFESDEKTITDVIIDKNIPLENKKYIIKTLENNINANIENSIDSGTIFKAGQLCRNPNSRANKRSLDCEPNTSNLIDITFDEIALLILSAGNMDGSMSKAMDENGDLVPIIINVMDNGEERQLSIKDIIPSSRNLEGEKFEAKFNTIFTLAQIGYLEHFRNLIDEEGNIDISGY</sequence>
<organism evidence="1 2">
    <name type="scientific">Neocallimastix californiae</name>
    <dbReference type="NCBI Taxonomy" id="1754190"/>
    <lineage>
        <taxon>Eukaryota</taxon>
        <taxon>Fungi</taxon>
        <taxon>Fungi incertae sedis</taxon>
        <taxon>Chytridiomycota</taxon>
        <taxon>Chytridiomycota incertae sedis</taxon>
        <taxon>Neocallimastigomycetes</taxon>
        <taxon>Neocallimastigales</taxon>
        <taxon>Neocallimastigaceae</taxon>
        <taxon>Neocallimastix</taxon>
    </lineage>
</organism>
<proteinExistence type="predicted"/>
<dbReference type="STRING" id="1754190.A0A1Y2BTL0"/>
<evidence type="ECO:0000313" key="2">
    <source>
        <dbReference type="Proteomes" id="UP000193920"/>
    </source>
</evidence>
<comment type="caution">
    <text evidence="1">The sequence shown here is derived from an EMBL/GenBank/DDBJ whole genome shotgun (WGS) entry which is preliminary data.</text>
</comment>
<accession>A0A1Y2BTL0</accession>
<evidence type="ECO:0000313" key="1">
    <source>
        <dbReference type="EMBL" id="ORY38098.1"/>
    </source>
</evidence>
<dbReference type="AlphaFoldDB" id="A0A1Y2BTL0"/>
<keyword evidence="2" id="KW-1185">Reference proteome</keyword>
<name>A0A1Y2BTL0_9FUNG</name>
<dbReference type="EMBL" id="MCOG01000138">
    <property type="protein sequence ID" value="ORY38098.1"/>
    <property type="molecule type" value="Genomic_DNA"/>
</dbReference>